<evidence type="ECO:0000256" key="3">
    <source>
        <dbReference type="ARBA" id="ARBA00023163"/>
    </source>
</evidence>
<name>A0A0F5FS75_9HYPH</name>
<dbReference type="PATRIC" id="fig|443610.3.peg.799"/>
<dbReference type="PANTHER" id="PTHR30146:SF152">
    <property type="entry name" value="TRANSCRIPTIONAL REGULATORY PROTEIN"/>
    <property type="match status" value="1"/>
</dbReference>
<dbReference type="EMBL" id="JZEX01000117">
    <property type="protein sequence ID" value="KKB11440.1"/>
    <property type="molecule type" value="Genomic_DNA"/>
</dbReference>
<dbReference type="InterPro" id="IPR028082">
    <property type="entry name" value="Peripla_BP_I"/>
</dbReference>
<evidence type="ECO:0000256" key="2">
    <source>
        <dbReference type="ARBA" id="ARBA00023125"/>
    </source>
</evidence>
<evidence type="ECO:0000256" key="1">
    <source>
        <dbReference type="ARBA" id="ARBA00023015"/>
    </source>
</evidence>
<dbReference type="InterPro" id="IPR025997">
    <property type="entry name" value="SBP_2_dom"/>
</dbReference>
<feature type="domain" description="HTH lacI-type" evidence="4">
    <location>
        <begin position="4"/>
        <end position="59"/>
    </location>
</feature>
<evidence type="ECO:0000259" key="4">
    <source>
        <dbReference type="PROSITE" id="PS50932"/>
    </source>
</evidence>
<dbReference type="SUPFAM" id="SSF53822">
    <property type="entry name" value="Periplasmic binding protein-like I"/>
    <property type="match status" value="1"/>
</dbReference>
<evidence type="ECO:0000313" key="6">
    <source>
        <dbReference type="Proteomes" id="UP000033632"/>
    </source>
</evidence>
<dbReference type="Pfam" id="PF13407">
    <property type="entry name" value="Peripla_BP_4"/>
    <property type="match status" value="1"/>
</dbReference>
<reference evidence="5 6" key="1">
    <citation type="submission" date="2015-03" db="EMBL/GenBank/DDBJ databases">
        <authorList>
            <person name="Hassan Y.I."/>
            <person name="Lepp D."/>
            <person name="Li X.-Z."/>
            <person name="Zhou T."/>
        </authorList>
    </citation>
    <scope>NUCLEOTIDE SEQUENCE [LARGE SCALE GENOMIC DNA]</scope>
    <source>
        <strain evidence="5 6">BD-c194</strain>
    </source>
</reference>
<organism evidence="5 6">
    <name type="scientific">Devosia geojensis</name>
    <dbReference type="NCBI Taxonomy" id="443610"/>
    <lineage>
        <taxon>Bacteria</taxon>
        <taxon>Pseudomonadati</taxon>
        <taxon>Pseudomonadota</taxon>
        <taxon>Alphaproteobacteria</taxon>
        <taxon>Hyphomicrobiales</taxon>
        <taxon>Devosiaceae</taxon>
        <taxon>Devosia</taxon>
    </lineage>
</organism>
<keyword evidence="2" id="KW-0238">DNA-binding</keyword>
<dbReference type="PANTHER" id="PTHR30146">
    <property type="entry name" value="LACI-RELATED TRANSCRIPTIONAL REPRESSOR"/>
    <property type="match status" value="1"/>
</dbReference>
<keyword evidence="6" id="KW-1185">Reference proteome</keyword>
<dbReference type="CDD" id="cd01392">
    <property type="entry name" value="HTH_LacI"/>
    <property type="match status" value="1"/>
</dbReference>
<comment type="caution">
    <text evidence="5">The sequence shown here is derived from an EMBL/GenBank/DDBJ whole genome shotgun (WGS) entry which is preliminary data.</text>
</comment>
<dbReference type="PROSITE" id="PS50932">
    <property type="entry name" value="HTH_LACI_2"/>
    <property type="match status" value="1"/>
</dbReference>
<dbReference type="AlphaFoldDB" id="A0A0F5FS75"/>
<dbReference type="OrthoDB" id="9805774at2"/>
<dbReference type="GO" id="GO:0000976">
    <property type="term" value="F:transcription cis-regulatory region binding"/>
    <property type="evidence" value="ECO:0007669"/>
    <property type="project" value="TreeGrafter"/>
</dbReference>
<keyword evidence="1" id="KW-0805">Transcription regulation</keyword>
<dbReference type="Pfam" id="PF00356">
    <property type="entry name" value="LacI"/>
    <property type="match status" value="1"/>
</dbReference>
<dbReference type="GO" id="GO:0003700">
    <property type="term" value="F:DNA-binding transcription factor activity"/>
    <property type="evidence" value="ECO:0007669"/>
    <property type="project" value="TreeGrafter"/>
</dbReference>
<dbReference type="RefSeq" id="WP_046109020.1">
    <property type="nucleotide sequence ID" value="NZ_JZEX01000117.1"/>
</dbReference>
<dbReference type="Gene3D" id="1.10.260.40">
    <property type="entry name" value="lambda repressor-like DNA-binding domains"/>
    <property type="match status" value="1"/>
</dbReference>
<dbReference type="InterPro" id="IPR000843">
    <property type="entry name" value="HTH_LacI"/>
</dbReference>
<dbReference type="SUPFAM" id="SSF47413">
    <property type="entry name" value="lambda repressor-like DNA-binding domains"/>
    <property type="match status" value="1"/>
</dbReference>
<accession>A0A0F5FS75</accession>
<protein>
    <submittedName>
        <fullName evidence="5">LacI family transcriptional regulator</fullName>
    </submittedName>
</protein>
<dbReference type="SMART" id="SM00354">
    <property type="entry name" value="HTH_LACI"/>
    <property type="match status" value="1"/>
</dbReference>
<keyword evidence="3" id="KW-0804">Transcription</keyword>
<sequence length="339" mass="36546">MKRPTISDLAAAAGVSVATVDRVLNRRLPVREATALRVLEAAERIGYYATGLLKRRLREAPPRTFGFLLQRRSTFYLGFAQALTQATDASPSIDGRAIVEHVESIVPSVIAARLREMAARVDAIAMVAIDHPTVNEAIDAVAEAGTPVVLLLSDVTAPRRAGCLMVDRHKSGRTAGWAIARLSREPGKVGIVIGSHRYQSQEISEISFRSYLREHAPHLTLLEPVVNLDDQQVSYEVVSDLVASNPDLVGIYDCGGGEQGLVQALREEGSGRRIVTVCNELTPVTREALVDGVIDMVLGTPVGELARRTVAVLADVTAEPHRGMTQVLLPADLLVSESV</sequence>
<gene>
    <name evidence="5" type="ORF">VE25_12790</name>
</gene>
<evidence type="ECO:0000313" key="5">
    <source>
        <dbReference type="EMBL" id="KKB11440.1"/>
    </source>
</evidence>
<dbReference type="CDD" id="cd06307">
    <property type="entry name" value="PBP1_sugar_binding"/>
    <property type="match status" value="1"/>
</dbReference>
<dbReference type="InterPro" id="IPR010982">
    <property type="entry name" value="Lambda_DNA-bd_dom_sf"/>
</dbReference>
<proteinExistence type="predicted"/>
<dbReference type="PROSITE" id="PS00356">
    <property type="entry name" value="HTH_LACI_1"/>
    <property type="match status" value="1"/>
</dbReference>
<dbReference type="STRING" id="443610.VE25_12790"/>
<dbReference type="Gene3D" id="3.40.50.2300">
    <property type="match status" value="2"/>
</dbReference>
<dbReference type="Proteomes" id="UP000033632">
    <property type="component" value="Unassembled WGS sequence"/>
</dbReference>